<dbReference type="PANTHER" id="PTHR35174">
    <property type="entry name" value="BLL7171 PROTEIN-RELATED"/>
    <property type="match status" value="1"/>
</dbReference>
<name>A0A3A8JQP2_9BACT</name>
<sequence>MSYMLVVKQVGNSKAFTEEEKRVSADRMERMLRFGAGLQARGIFLAGDSLRSDAEGIRVERRDGKLSFSDGPFTESKEIIGGFFLVDVKTREEALELATQCPAAEWSTVEVRQCGPCYDE</sequence>
<evidence type="ECO:0000313" key="4">
    <source>
        <dbReference type="Proteomes" id="UP000268313"/>
    </source>
</evidence>
<dbReference type="InterPro" id="IPR011008">
    <property type="entry name" value="Dimeric_a/b-barrel"/>
</dbReference>
<dbReference type="RefSeq" id="WP_120606434.1">
    <property type="nucleotide sequence ID" value="NZ_JABFJX010000055.1"/>
</dbReference>
<reference evidence="4" key="1">
    <citation type="submission" date="2018-09" db="EMBL/GenBank/DDBJ databases">
        <authorList>
            <person name="Livingstone P.G."/>
            <person name="Whitworth D.E."/>
        </authorList>
    </citation>
    <scope>NUCLEOTIDE SEQUENCE [LARGE SCALE GENOMIC DNA]</scope>
    <source>
        <strain evidence="4">CA043D</strain>
    </source>
</reference>
<dbReference type="Proteomes" id="UP000268313">
    <property type="component" value="Unassembled WGS sequence"/>
</dbReference>
<comment type="caution">
    <text evidence="3">The sequence shown here is derived from an EMBL/GenBank/DDBJ whole genome shotgun (WGS) entry which is preliminary data.</text>
</comment>
<gene>
    <name evidence="3" type="ORF">D7X32_32405</name>
</gene>
<feature type="domain" description="YCII-related" evidence="2">
    <location>
        <begin position="1"/>
        <end position="113"/>
    </location>
</feature>
<proteinExistence type="inferred from homology"/>
<dbReference type="EMBL" id="RAWE01000173">
    <property type="protein sequence ID" value="RKG97515.1"/>
    <property type="molecule type" value="Genomic_DNA"/>
</dbReference>
<accession>A0A3A8JQP2</accession>
<evidence type="ECO:0000313" key="3">
    <source>
        <dbReference type="EMBL" id="RKG97515.1"/>
    </source>
</evidence>
<dbReference type="Gene3D" id="3.30.70.1060">
    <property type="entry name" value="Dimeric alpha+beta barrel"/>
    <property type="match status" value="1"/>
</dbReference>
<dbReference type="OrthoDB" id="9807535at2"/>
<dbReference type="Pfam" id="PF03795">
    <property type="entry name" value="YCII"/>
    <property type="match status" value="1"/>
</dbReference>
<evidence type="ECO:0000259" key="2">
    <source>
        <dbReference type="Pfam" id="PF03795"/>
    </source>
</evidence>
<organism evidence="3 4">
    <name type="scientific">Corallococcus carmarthensis</name>
    <dbReference type="NCBI Taxonomy" id="2316728"/>
    <lineage>
        <taxon>Bacteria</taxon>
        <taxon>Pseudomonadati</taxon>
        <taxon>Myxococcota</taxon>
        <taxon>Myxococcia</taxon>
        <taxon>Myxococcales</taxon>
        <taxon>Cystobacterineae</taxon>
        <taxon>Myxococcaceae</taxon>
        <taxon>Corallococcus</taxon>
    </lineage>
</organism>
<keyword evidence="4" id="KW-1185">Reference proteome</keyword>
<dbReference type="AlphaFoldDB" id="A0A3A8JQP2"/>
<dbReference type="InterPro" id="IPR005545">
    <property type="entry name" value="YCII"/>
</dbReference>
<evidence type="ECO:0000256" key="1">
    <source>
        <dbReference type="ARBA" id="ARBA00007689"/>
    </source>
</evidence>
<dbReference type="SUPFAM" id="SSF54909">
    <property type="entry name" value="Dimeric alpha+beta barrel"/>
    <property type="match status" value="1"/>
</dbReference>
<protein>
    <submittedName>
        <fullName evidence="3">Dehydrogenase</fullName>
    </submittedName>
</protein>
<comment type="similarity">
    <text evidence="1">Belongs to the YciI family.</text>
</comment>